<dbReference type="Proteomes" id="UP000619078">
    <property type="component" value="Unassembled WGS sequence"/>
</dbReference>
<evidence type="ECO:0000313" key="2">
    <source>
        <dbReference type="EMBL" id="MBD1394807.1"/>
    </source>
</evidence>
<evidence type="ECO:0000256" key="1">
    <source>
        <dbReference type="SAM" id="Phobius"/>
    </source>
</evidence>
<dbReference type="Pfam" id="PF06993">
    <property type="entry name" value="DUF1304"/>
    <property type="match status" value="1"/>
</dbReference>
<keyword evidence="1" id="KW-0812">Transmembrane</keyword>
<sequence>MKLFAQIMIAVVAVEHLYILWIEMFAWTTKGKATFKSLPTELFEPTRSLAANQGLYNGFLAAGLIWSLMIKDLIWSKNIALFFLGCVVVAALYGGFTAGKSILIKQSLPAIIALIAVLAIL</sequence>
<feature type="transmembrane region" description="Helical" evidence="1">
    <location>
        <begin position="49"/>
        <end position="67"/>
    </location>
</feature>
<name>A0A926NUG3_9SPHI</name>
<keyword evidence="1" id="KW-0472">Membrane</keyword>
<keyword evidence="3" id="KW-1185">Reference proteome</keyword>
<dbReference type="PANTHER" id="PTHR38446">
    <property type="entry name" value="BLL0914 PROTEIN"/>
    <property type="match status" value="1"/>
</dbReference>
<gene>
    <name evidence="2" type="ORF">IDJ76_16995</name>
</gene>
<protein>
    <submittedName>
        <fullName evidence="2">DUF1304 domain-containing protein</fullName>
    </submittedName>
</protein>
<evidence type="ECO:0000313" key="3">
    <source>
        <dbReference type="Proteomes" id="UP000619078"/>
    </source>
</evidence>
<organism evidence="2 3">
    <name type="scientific">Mucilaginibacter glaciei</name>
    <dbReference type="NCBI Taxonomy" id="2772109"/>
    <lineage>
        <taxon>Bacteria</taxon>
        <taxon>Pseudomonadati</taxon>
        <taxon>Bacteroidota</taxon>
        <taxon>Sphingobacteriia</taxon>
        <taxon>Sphingobacteriales</taxon>
        <taxon>Sphingobacteriaceae</taxon>
        <taxon>Mucilaginibacter</taxon>
    </lineage>
</organism>
<feature type="transmembrane region" description="Helical" evidence="1">
    <location>
        <begin position="7"/>
        <end position="29"/>
    </location>
</feature>
<comment type="caution">
    <text evidence="2">The sequence shown here is derived from an EMBL/GenBank/DDBJ whole genome shotgun (WGS) entry which is preliminary data.</text>
</comment>
<dbReference type="InterPro" id="IPR009732">
    <property type="entry name" value="DUF1304"/>
</dbReference>
<dbReference type="EMBL" id="JACWMX010000007">
    <property type="protein sequence ID" value="MBD1394807.1"/>
    <property type="molecule type" value="Genomic_DNA"/>
</dbReference>
<dbReference type="RefSeq" id="WP_191164780.1">
    <property type="nucleotide sequence ID" value="NZ_JACWMX010000007.1"/>
</dbReference>
<reference evidence="2" key="1">
    <citation type="submission" date="2020-09" db="EMBL/GenBank/DDBJ databases">
        <title>Novel species of Mucilaginibacter isolated from a glacier on the Tibetan Plateau.</title>
        <authorList>
            <person name="Liu Q."/>
            <person name="Xin Y.-H."/>
        </authorList>
    </citation>
    <scope>NUCLEOTIDE SEQUENCE</scope>
    <source>
        <strain evidence="2">ZB1P21</strain>
    </source>
</reference>
<accession>A0A926NUG3</accession>
<dbReference type="PANTHER" id="PTHR38446:SF1">
    <property type="entry name" value="BLL0914 PROTEIN"/>
    <property type="match status" value="1"/>
</dbReference>
<keyword evidence="1" id="KW-1133">Transmembrane helix</keyword>
<proteinExistence type="predicted"/>
<feature type="transmembrane region" description="Helical" evidence="1">
    <location>
        <begin position="79"/>
        <end position="96"/>
    </location>
</feature>
<dbReference type="AlphaFoldDB" id="A0A926NUG3"/>
<feature type="transmembrane region" description="Helical" evidence="1">
    <location>
        <begin position="102"/>
        <end position="120"/>
    </location>
</feature>